<dbReference type="CDD" id="cd06782">
    <property type="entry name" value="cpPDZ_CPP-like"/>
    <property type="match status" value="1"/>
</dbReference>
<dbReference type="Gene3D" id="3.90.226.10">
    <property type="entry name" value="2-enoyl-CoA Hydratase, Chain A, domain 1"/>
    <property type="match status" value="1"/>
</dbReference>
<gene>
    <name evidence="9" type="ORF">prwr041_13280</name>
</gene>
<evidence type="ECO:0000256" key="5">
    <source>
        <dbReference type="RuleBase" id="RU004404"/>
    </source>
</evidence>
<keyword evidence="4 5" id="KW-0720">Serine protease</keyword>
<evidence type="ECO:0000256" key="2">
    <source>
        <dbReference type="ARBA" id="ARBA00022670"/>
    </source>
</evidence>
<evidence type="ECO:0000256" key="6">
    <source>
        <dbReference type="SAM" id="SignalP"/>
    </source>
</evidence>
<evidence type="ECO:0000259" key="8">
    <source>
        <dbReference type="SMART" id="SM00245"/>
    </source>
</evidence>
<feature type="domain" description="PDZ" evidence="7">
    <location>
        <begin position="93"/>
        <end position="164"/>
    </location>
</feature>
<dbReference type="NCBIfam" id="TIGR00225">
    <property type="entry name" value="prc"/>
    <property type="match status" value="1"/>
</dbReference>
<keyword evidence="2 5" id="KW-0645">Protease</keyword>
<dbReference type="RefSeq" id="WP_207153088.1">
    <property type="nucleotide sequence ID" value="NZ_AP024484.1"/>
</dbReference>
<name>A0ABN6EHM0_9BACT</name>
<accession>A0ABN6EHM0</accession>
<dbReference type="Gene3D" id="3.30.750.44">
    <property type="match status" value="1"/>
</dbReference>
<keyword evidence="3 5" id="KW-0378">Hydrolase</keyword>
<dbReference type="InterPro" id="IPR036034">
    <property type="entry name" value="PDZ_sf"/>
</dbReference>
<dbReference type="PANTHER" id="PTHR32060:SF30">
    <property type="entry name" value="CARBOXY-TERMINAL PROCESSING PROTEASE CTPA"/>
    <property type="match status" value="1"/>
</dbReference>
<keyword evidence="6" id="KW-0732">Signal</keyword>
<dbReference type="EMBL" id="AP024484">
    <property type="protein sequence ID" value="BCS85435.1"/>
    <property type="molecule type" value="Genomic_DNA"/>
</dbReference>
<dbReference type="InterPro" id="IPR001478">
    <property type="entry name" value="PDZ"/>
</dbReference>
<keyword evidence="10" id="KW-1185">Reference proteome</keyword>
<dbReference type="Pfam" id="PF03572">
    <property type="entry name" value="Peptidase_S41"/>
    <property type="match status" value="1"/>
</dbReference>
<comment type="similarity">
    <text evidence="1 5">Belongs to the peptidase S41A family.</text>
</comment>
<dbReference type="Gene3D" id="2.30.42.10">
    <property type="match status" value="1"/>
</dbReference>
<sequence>MRKIIIYILALLAVPAAAQTGKDHNFEVAKNLEVFNSIYKNLDLLYVDTLSADTVVGNAIDAMLGSLDPYTEYFPDAKVKDLKTMLTGKYAGVGSLIRFSQKYNNSFIDEPYENMPAAEAGLKKGDLILAVDDLSMVGKSSQYVSDHLRGDAGTTFMIKVKRLSTGKILKMKITRRAIKMPSVPYYGLQPNNTGYIDLNQFTEDCSKDFRRAFLEMKKQGMKSLVIDLRGNGGGLESEAVNIVNMFVPKDVLVVSNRGKLKRMNHDYKTTVEPIDTVMPIVVLVNGGTASASEITSGALQDFDRAVVMGTRTYGKGLVQMTVDLPYNGNLKLTTNKYYIPSGRCIQAINYKHGRGGYIEHVPDSLTKVFRTLHGREVRDGGGIKPDVEIKPDTASNIQTYLTSIIDSTETVLDYVVDYVAKHPTIASPDKFELSDADFEDFKQHVIKSGFKYDGVSEKILQELVKSAKFEGYYNDAKNEFAAIEKKLKHNIGKDLDYNKEDIREALASDIISVYYYQQGSIEYSLKHDRQMAEAIKLLSKPVEYKKILLPK</sequence>
<protein>
    <submittedName>
        <fullName evidence="9">Peptidase S41</fullName>
    </submittedName>
</protein>
<dbReference type="SUPFAM" id="SSF52096">
    <property type="entry name" value="ClpP/crotonase"/>
    <property type="match status" value="1"/>
</dbReference>
<evidence type="ECO:0000313" key="10">
    <source>
        <dbReference type="Proteomes" id="UP001319045"/>
    </source>
</evidence>
<feature type="domain" description="Tail specific protease" evidence="8">
    <location>
        <begin position="166"/>
        <end position="351"/>
    </location>
</feature>
<feature type="signal peptide" evidence="6">
    <location>
        <begin position="1"/>
        <end position="18"/>
    </location>
</feature>
<dbReference type="Pfam" id="PF17820">
    <property type="entry name" value="PDZ_6"/>
    <property type="match status" value="1"/>
</dbReference>
<evidence type="ECO:0000256" key="4">
    <source>
        <dbReference type="ARBA" id="ARBA00022825"/>
    </source>
</evidence>
<dbReference type="InterPro" id="IPR004447">
    <property type="entry name" value="Peptidase_S41A"/>
</dbReference>
<dbReference type="SMART" id="SM00228">
    <property type="entry name" value="PDZ"/>
    <property type="match status" value="1"/>
</dbReference>
<evidence type="ECO:0000259" key="7">
    <source>
        <dbReference type="SMART" id="SM00228"/>
    </source>
</evidence>
<dbReference type="Proteomes" id="UP001319045">
    <property type="component" value="Chromosome"/>
</dbReference>
<feature type="chain" id="PRO_5047517810" evidence="6">
    <location>
        <begin position="19"/>
        <end position="551"/>
    </location>
</feature>
<dbReference type="CDD" id="cd07560">
    <property type="entry name" value="Peptidase_S41_CPP"/>
    <property type="match status" value="1"/>
</dbReference>
<evidence type="ECO:0000313" key="9">
    <source>
        <dbReference type="EMBL" id="BCS85435.1"/>
    </source>
</evidence>
<evidence type="ECO:0000256" key="1">
    <source>
        <dbReference type="ARBA" id="ARBA00009179"/>
    </source>
</evidence>
<dbReference type="PANTHER" id="PTHR32060">
    <property type="entry name" value="TAIL-SPECIFIC PROTEASE"/>
    <property type="match status" value="1"/>
</dbReference>
<reference evidence="9 10" key="1">
    <citation type="journal article" date="2022" name="Int. J. Syst. Evol. Microbiol.">
        <title>Prevotella herbatica sp. nov., a plant polysaccharide-decomposing anaerobic bacterium isolated from a methanogenic reactor.</title>
        <authorList>
            <person name="Uek A."/>
            <person name="Tonouchi A."/>
            <person name="Kaku N."/>
            <person name="Ueki K."/>
        </authorList>
    </citation>
    <scope>NUCLEOTIDE SEQUENCE [LARGE SCALE GENOMIC DNA]</scope>
    <source>
        <strain evidence="9 10">WR041</strain>
    </source>
</reference>
<dbReference type="InterPro" id="IPR005151">
    <property type="entry name" value="Tail-specific_protease"/>
</dbReference>
<dbReference type="InterPro" id="IPR029045">
    <property type="entry name" value="ClpP/crotonase-like_dom_sf"/>
</dbReference>
<proteinExistence type="inferred from homology"/>
<organism evidence="9 10">
    <name type="scientific">Prevotella herbatica</name>
    <dbReference type="NCBI Taxonomy" id="2801997"/>
    <lineage>
        <taxon>Bacteria</taxon>
        <taxon>Pseudomonadati</taxon>
        <taxon>Bacteroidota</taxon>
        <taxon>Bacteroidia</taxon>
        <taxon>Bacteroidales</taxon>
        <taxon>Prevotellaceae</taxon>
        <taxon>Prevotella</taxon>
    </lineage>
</organism>
<dbReference type="InterPro" id="IPR041489">
    <property type="entry name" value="PDZ_6"/>
</dbReference>
<dbReference type="SMART" id="SM00245">
    <property type="entry name" value="TSPc"/>
    <property type="match status" value="1"/>
</dbReference>
<evidence type="ECO:0000256" key="3">
    <source>
        <dbReference type="ARBA" id="ARBA00022801"/>
    </source>
</evidence>
<dbReference type="SUPFAM" id="SSF50156">
    <property type="entry name" value="PDZ domain-like"/>
    <property type="match status" value="1"/>
</dbReference>